<dbReference type="EnsemblProtists" id="EOD17390">
    <property type="protein sequence ID" value="EOD17390"/>
    <property type="gene ID" value="EMIHUDRAFT_451394"/>
</dbReference>
<accession>A0A0D3J1K5</accession>
<dbReference type="RefSeq" id="XP_005769819.1">
    <property type="nucleotide sequence ID" value="XM_005769762.1"/>
</dbReference>
<evidence type="ECO:0000313" key="2">
    <source>
        <dbReference type="Proteomes" id="UP000013827"/>
    </source>
</evidence>
<protein>
    <submittedName>
        <fullName evidence="1">Uncharacterized protein</fullName>
    </submittedName>
</protein>
<evidence type="ECO:0000313" key="1">
    <source>
        <dbReference type="EnsemblProtists" id="EOD17390"/>
    </source>
</evidence>
<proteinExistence type="predicted"/>
<dbReference type="KEGG" id="ehx:EMIHUDRAFT_451394"/>
<keyword evidence="2" id="KW-1185">Reference proteome</keyword>
<name>A0A0D3J1K5_EMIH1</name>
<dbReference type="PaxDb" id="2903-EOD17390"/>
<dbReference type="GeneID" id="17263540"/>
<reference evidence="2" key="1">
    <citation type="journal article" date="2013" name="Nature">
        <title>Pan genome of the phytoplankton Emiliania underpins its global distribution.</title>
        <authorList>
            <person name="Read B.A."/>
            <person name="Kegel J."/>
            <person name="Klute M.J."/>
            <person name="Kuo A."/>
            <person name="Lefebvre S.C."/>
            <person name="Maumus F."/>
            <person name="Mayer C."/>
            <person name="Miller J."/>
            <person name="Monier A."/>
            <person name="Salamov A."/>
            <person name="Young J."/>
            <person name="Aguilar M."/>
            <person name="Claverie J.M."/>
            <person name="Frickenhaus S."/>
            <person name="Gonzalez K."/>
            <person name="Herman E.K."/>
            <person name="Lin Y.C."/>
            <person name="Napier J."/>
            <person name="Ogata H."/>
            <person name="Sarno A.F."/>
            <person name="Shmutz J."/>
            <person name="Schroeder D."/>
            <person name="de Vargas C."/>
            <person name="Verret F."/>
            <person name="von Dassow P."/>
            <person name="Valentin K."/>
            <person name="Van de Peer Y."/>
            <person name="Wheeler G."/>
            <person name="Dacks J.B."/>
            <person name="Delwiche C.F."/>
            <person name="Dyhrman S.T."/>
            <person name="Glockner G."/>
            <person name="John U."/>
            <person name="Richards T."/>
            <person name="Worden A.Z."/>
            <person name="Zhang X."/>
            <person name="Grigoriev I.V."/>
            <person name="Allen A.E."/>
            <person name="Bidle K."/>
            <person name="Borodovsky M."/>
            <person name="Bowler C."/>
            <person name="Brownlee C."/>
            <person name="Cock J.M."/>
            <person name="Elias M."/>
            <person name="Gladyshev V.N."/>
            <person name="Groth M."/>
            <person name="Guda C."/>
            <person name="Hadaegh A."/>
            <person name="Iglesias-Rodriguez M.D."/>
            <person name="Jenkins J."/>
            <person name="Jones B.M."/>
            <person name="Lawson T."/>
            <person name="Leese F."/>
            <person name="Lindquist E."/>
            <person name="Lobanov A."/>
            <person name="Lomsadze A."/>
            <person name="Malik S.B."/>
            <person name="Marsh M.E."/>
            <person name="Mackinder L."/>
            <person name="Mock T."/>
            <person name="Mueller-Roeber B."/>
            <person name="Pagarete A."/>
            <person name="Parker M."/>
            <person name="Probert I."/>
            <person name="Quesneville H."/>
            <person name="Raines C."/>
            <person name="Rensing S.A."/>
            <person name="Riano-Pachon D.M."/>
            <person name="Richier S."/>
            <person name="Rokitta S."/>
            <person name="Shiraiwa Y."/>
            <person name="Soanes D.M."/>
            <person name="van der Giezen M."/>
            <person name="Wahlund T.M."/>
            <person name="Williams B."/>
            <person name="Wilson W."/>
            <person name="Wolfe G."/>
            <person name="Wurch L.L."/>
        </authorList>
    </citation>
    <scope>NUCLEOTIDE SEQUENCE</scope>
</reference>
<dbReference type="AlphaFoldDB" id="A0A0D3J1K5"/>
<sequence length="259" mass="27355">MAPGLDWSMNACCAGEGAGAAAMCDPAICARRVSAAAALESAAVEPAAAFHMRTLRTSFLMRARLARCDRWKWLSRLEAMSVVRHGGMYYDFGDDRFGERLETVSVEGDAASGIAFVQRYAGGDCREVSFAASLLRRAVSRSPAASTLGRAILRGLASYTAGARRRCSIQAFVPEEHKSGLDVGTGAGKADVVVDGVATRRALSLPAIEPRPLAIVLEHDCGGGGGKSSPQAKERSGAALATLRAHGHPPIRLKWQVEC</sequence>
<reference evidence="1" key="2">
    <citation type="submission" date="2024-10" db="UniProtKB">
        <authorList>
            <consortium name="EnsemblProtists"/>
        </authorList>
    </citation>
    <scope>IDENTIFICATION</scope>
</reference>
<organism evidence="1 2">
    <name type="scientific">Emiliania huxleyi (strain CCMP1516)</name>
    <dbReference type="NCBI Taxonomy" id="280463"/>
    <lineage>
        <taxon>Eukaryota</taxon>
        <taxon>Haptista</taxon>
        <taxon>Haptophyta</taxon>
        <taxon>Prymnesiophyceae</taxon>
        <taxon>Isochrysidales</taxon>
        <taxon>Noelaerhabdaceae</taxon>
        <taxon>Emiliania</taxon>
    </lineage>
</organism>
<dbReference type="HOGENOM" id="CLU_1079392_0_0_1"/>
<dbReference type="Proteomes" id="UP000013827">
    <property type="component" value="Unassembled WGS sequence"/>
</dbReference>